<gene>
    <name evidence="9" type="ORF">KP509_02G085400</name>
</gene>
<dbReference type="OrthoDB" id="423283at2759"/>
<feature type="domain" description="HECT" evidence="8">
    <location>
        <begin position="1349"/>
        <end position="1713"/>
    </location>
</feature>
<protein>
    <recommendedName>
        <fullName evidence="3">HECT-type E3 ubiquitin transferase</fullName>
        <ecNumber evidence="3">2.3.2.26</ecNumber>
    </recommendedName>
</protein>
<dbReference type="InterPro" id="IPR011989">
    <property type="entry name" value="ARM-like"/>
</dbReference>
<dbReference type="FunFam" id="3.90.1750.10:FF:000048">
    <property type="entry name" value="E3 ubiquitin-protein ligase UPL3"/>
    <property type="match status" value="1"/>
</dbReference>
<keyword evidence="4" id="KW-0808">Transferase</keyword>
<dbReference type="SUPFAM" id="SSF48371">
    <property type="entry name" value="ARM repeat"/>
    <property type="match status" value="2"/>
</dbReference>
<organism evidence="9 10">
    <name type="scientific">Ceratopteris richardii</name>
    <name type="common">Triangle waterfern</name>
    <dbReference type="NCBI Taxonomy" id="49495"/>
    <lineage>
        <taxon>Eukaryota</taxon>
        <taxon>Viridiplantae</taxon>
        <taxon>Streptophyta</taxon>
        <taxon>Embryophyta</taxon>
        <taxon>Tracheophyta</taxon>
        <taxon>Polypodiopsida</taxon>
        <taxon>Polypodiidae</taxon>
        <taxon>Polypodiales</taxon>
        <taxon>Pteridineae</taxon>
        <taxon>Pteridaceae</taxon>
        <taxon>Parkerioideae</taxon>
        <taxon>Ceratopteris</taxon>
    </lineage>
</organism>
<keyword evidence="10" id="KW-1185">Reference proteome</keyword>
<dbReference type="InterPro" id="IPR035983">
    <property type="entry name" value="Hect_E3_ubiquitin_ligase"/>
</dbReference>
<dbReference type="EC" id="2.3.2.26" evidence="3"/>
<dbReference type="Gene3D" id="3.90.1750.10">
    <property type="entry name" value="Hect, E3 ligase catalytic domains"/>
    <property type="match status" value="1"/>
</dbReference>
<comment type="similarity">
    <text evidence="2">Belongs to the UPL family. K-HECT subfamily.</text>
</comment>
<dbReference type="EMBL" id="CM035407">
    <property type="protein sequence ID" value="KAH7444616.1"/>
    <property type="molecule type" value="Genomic_DNA"/>
</dbReference>
<feature type="compositionally biased region" description="Polar residues" evidence="7">
    <location>
        <begin position="26"/>
        <end position="43"/>
    </location>
</feature>
<dbReference type="SUPFAM" id="SSF56204">
    <property type="entry name" value="Hect, E3 ligase catalytic domain"/>
    <property type="match status" value="1"/>
</dbReference>
<keyword evidence="5 6" id="KW-0833">Ubl conjugation pathway</keyword>
<dbReference type="Gene3D" id="3.30.2410.10">
    <property type="entry name" value="Hect, E3 ligase catalytic domain"/>
    <property type="match status" value="1"/>
</dbReference>
<feature type="active site" description="Glycyl thioester intermediate" evidence="6">
    <location>
        <position position="1680"/>
    </location>
</feature>
<dbReference type="PROSITE" id="PS50237">
    <property type="entry name" value="HECT"/>
    <property type="match status" value="1"/>
</dbReference>
<comment type="caution">
    <text evidence="9">The sequence shown here is derived from an EMBL/GenBank/DDBJ whole genome shotgun (WGS) entry which is preliminary data.</text>
</comment>
<dbReference type="OMA" id="KFRETHF"/>
<dbReference type="Pfam" id="PF00632">
    <property type="entry name" value="HECT"/>
    <property type="match status" value="1"/>
</dbReference>
<dbReference type="InterPro" id="IPR045322">
    <property type="entry name" value="HECTD1/TRIP12-like"/>
</dbReference>
<evidence type="ECO:0000256" key="4">
    <source>
        <dbReference type="ARBA" id="ARBA00022679"/>
    </source>
</evidence>
<feature type="compositionally biased region" description="Polar residues" evidence="7">
    <location>
        <begin position="51"/>
        <end position="66"/>
    </location>
</feature>
<feature type="compositionally biased region" description="Basic and acidic residues" evidence="7">
    <location>
        <begin position="98"/>
        <end position="117"/>
    </location>
</feature>
<evidence type="ECO:0000256" key="3">
    <source>
        <dbReference type="ARBA" id="ARBA00012485"/>
    </source>
</evidence>
<sequence>METRSRKRAQAFEQAQSLPERENKKPNMSSTTSGADISTTQHRYPTRKSSRIPSETSHMNQDVVSKQSRRSKMKIQTEINIDNGISQQYRTDSSQVDESSRKSAEKGKEKEIQLDYRKKGKDKQAIPAQGPEKVHHPHGTVRVDKSHYIYLGGSYDNNTLVNILSNIKSGNETMQIDGLTKLCEVLCMGNESTLSNVPVNAFATELIKILNNDNPELMLLAARAITQLCEMIPTSCGVLVNQGAVPYFCGILQSIQYIDVAEQSLQALFKISRDHPGPCLRAGGLMAVLGNFDFYSTGVQRVAVSTAANMCKRMTPDAFNHVNEALPILTNLLEYPDFKVVEHSSVCLIRIAESFATSWEKLDILCMHGLISAAIRLLSVEHTAGSQTSLSDSTYTGLLRLLSICASGSSVAAESLLEMNISNVLKDILSSSNQSVLSTVMNMPSQQLSEIVALINVLLPPTPQSLVHASIPSNDVRVHNSTGTKRKQPLCDQPTLLAQFATDLFPVLIQVYGASLNATVRSTCMDAIRKLVYFSTPDLLWSIFQELNISSFLVAVLTSKVIAAQVAALQIADLLMQKLRDHFGKVFIKEGVLHTISTQFGLGLANTSSPGERSKRRSKKVCSVATELEIMKAENATHISTAPLAYLRKDMKDIMSIPVGLAQKFKDMYFRSCSGTSETATFKKLKKLCSILSTELKGTGGNGSIFSANDEKIRATLAEILAELGKGNSVSTFEFVGCGVIESLLQYFSCSNQQGKIPLSELRQKALERLQEFFEVSLSCSSKSTEPLLTSIVRKLQSALASLESFPVKLSRQFVEKNNSGQIVGLNALVHPIKLQLCKSSAEKNLKDYPPTILLVNPLLPLSSVEHYLWPHVRNPDLHGLAASPSTSAHASMNSSFLARSKSDASVSERLEEFNNLANINVKLATAKVKGKEKLDLTHEHRGPETRSATQRKRQAAAVSVQLEAHIDMEDVGAELYGSEDDIYSTDEDDFYSDDERDDHGQVRLVSEEESIVSDVYEVLLEDDTKGQAADDRLLKRATGSSSTNGRGISEDGLESCVVVPGAASLTAPARLSFSVGGKLCDRSWTVFKAITNPVASTGVDDERFRGLCYDRWFLDKLHVLSYQQAEPGIHIQAPLANTSALRHGKRSSVSDVTDRIHQTSSFLDRIVQKQLPCDMDESSPTYNILLMLYILEGLNRLAPRFRAASGHERQILEHPIPSEEFISSKLMPKMIRQMQDAMALCSGNLPSWCHQLVKACPFLFSFECRRQYFYLTSFGLQRALHRLQQQQIGNNMTSANDRDTRLNRLQRRKVRISRDRIFESAGKVMDLFSKDKGVLEVEYFGEVGTGLGPTLEFYTLLSRDLQKVSLGMWRNSPAVDHTNDGIQDGNDLASSPFGLFPQPLPQSSPNYGTVLKHFRLLGQVVGKALQDGRLLDLPLSKLFYKLILDQDLDLYDVKFIDFELGTSLEQMHKLVTKKLQGKVSRQLQKESKRSLQLHNIKIEELYLNFTLPGYPDYILKPGGDKIMVDSENLGEYISLVVDASVKSGVLSQLDAFRTGFNQVFPISTLQTFNEEELSYMICGHRELWQPESLMEHLRFDHGYNASSPPIKYLLEIMGEFNAEQQRAFLQFVTGAPQLPCGGLSALQPKLTIVRKLPSGISKDASPGAYASLVDRDLPSVMTCANYLKLPPYSCKEVMWERLLYAIKEGQGSFDLS</sequence>
<evidence type="ECO:0000313" key="9">
    <source>
        <dbReference type="EMBL" id="KAH7444616.1"/>
    </source>
</evidence>
<dbReference type="GO" id="GO:0000209">
    <property type="term" value="P:protein polyubiquitination"/>
    <property type="evidence" value="ECO:0007669"/>
    <property type="project" value="TreeGrafter"/>
</dbReference>
<evidence type="ECO:0000256" key="2">
    <source>
        <dbReference type="ARBA" id="ARBA00006331"/>
    </source>
</evidence>
<feature type="region of interest" description="Disordered" evidence="7">
    <location>
        <begin position="1"/>
        <end position="138"/>
    </location>
</feature>
<evidence type="ECO:0000256" key="7">
    <source>
        <dbReference type="SAM" id="MobiDB-lite"/>
    </source>
</evidence>
<evidence type="ECO:0000256" key="5">
    <source>
        <dbReference type="ARBA" id="ARBA00022786"/>
    </source>
</evidence>
<accession>A0A8T2VF75</accession>
<reference evidence="9" key="1">
    <citation type="submission" date="2021-08" db="EMBL/GenBank/DDBJ databases">
        <title>WGS assembly of Ceratopteris richardii.</title>
        <authorList>
            <person name="Marchant D.B."/>
            <person name="Chen G."/>
            <person name="Jenkins J."/>
            <person name="Shu S."/>
            <person name="Leebens-Mack J."/>
            <person name="Grimwood J."/>
            <person name="Schmutz J."/>
            <person name="Soltis P."/>
            <person name="Soltis D."/>
            <person name="Chen Z.-H."/>
        </authorList>
    </citation>
    <scope>NUCLEOTIDE SEQUENCE</scope>
    <source>
        <strain evidence="9">Whitten #5841</strain>
        <tissue evidence="9">Leaf</tissue>
    </source>
</reference>
<dbReference type="GO" id="GO:0061630">
    <property type="term" value="F:ubiquitin protein ligase activity"/>
    <property type="evidence" value="ECO:0007669"/>
    <property type="project" value="UniProtKB-EC"/>
</dbReference>
<dbReference type="SMART" id="SM00119">
    <property type="entry name" value="HECTc"/>
    <property type="match status" value="1"/>
</dbReference>
<dbReference type="InterPro" id="IPR000569">
    <property type="entry name" value="HECT_dom"/>
</dbReference>
<feature type="compositionally biased region" description="Polar residues" evidence="7">
    <location>
        <begin position="77"/>
        <end position="97"/>
    </location>
</feature>
<name>A0A8T2VF75_CERRI</name>
<dbReference type="PANTHER" id="PTHR45670">
    <property type="entry name" value="E3 UBIQUITIN-PROTEIN LIGASE TRIP12"/>
    <property type="match status" value="1"/>
</dbReference>
<dbReference type="GO" id="GO:0043161">
    <property type="term" value="P:proteasome-mediated ubiquitin-dependent protein catabolic process"/>
    <property type="evidence" value="ECO:0007669"/>
    <property type="project" value="TreeGrafter"/>
</dbReference>
<dbReference type="Proteomes" id="UP000825935">
    <property type="component" value="Chromosome 2"/>
</dbReference>
<evidence type="ECO:0000259" key="8">
    <source>
        <dbReference type="PROSITE" id="PS50237"/>
    </source>
</evidence>
<dbReference type="PANTHER" id="PTHR45670:SF1">
    <property type="entry name" value="E3 UBIQUITIN-PROTEIN LIGASE HECTD1"/>
    <property type="match status" value="1"/>
</dbReference>
<dbReference type="InterPro" id="IPR057948">
    <property type="entry name" value="TPR_TRIP12_N"/>
</dbReference>
<dbReference type="Pfam" id="PF25579">
    <property type="entry name" value="TPR_TRIP12_N"/>
    <property type="match status" value="1"/>
</dbReference>
<dbReference type="CDD" id="cd00078">
    <property type="entry name" value="HECTc"/>
    <property type="match status" value="1"/>
</dbReference>
<comment type="catalytic activity">
    <reaction evidence="1">
        <text>S-ubiquitinyl-[E2 ubiquitin-conjugating enzyme]-L-cysteine + [acceptor protein]-L-lysine = [E2 ubiquitin-conjugating enzyme]-L-cysteine + N(6)-ubiquitinyl-[acceptor protein]-L-lysine.</text>
        <dbReference type="EC" id="2.3.2.26"/>
    </reaction>
</comment>
<proteinExistence type="inferred from homology"/>
<evidence type="ECO:0000313" key="10">
    <source>
        <dbReference type="Proteomes" id="UP000825935"/>
    </source>
</evidence>
<evidence type="ECO:0000256" key="6">
    <source>
        <dbReference type="PROSITE-ProRule" id="PRU00104"/>
    </source>
</evidence>
<evidence type="ECO:0000256" key="1">
    <source>
        <dbReference type="ARBA" id="ARBA00000885"/>
    </source>
</evidence>
<dbReference type="InterPro" id="IPR016024">
    <property type="entry name" value="ARM-type_fold"/>
</dbReference>
<dbReference type="Gene3D" id="1.25.10.10">
    <property type="entry name" value="Leucine-rich Repeat Variant"/>
    <property type="match status" value="1"/>
</dbReference>